<dbReference type="Proteomes" id="UP000285378">
    <property type="component" value="Unassembled WGS sequence"/>
</dbReference>
<dbReference type="AlphaFoldDB" id="A0A423MCP6"/>
<evidence type="ECO:0000313" key="3">
    <source>
        <dbReference type="Proteomes" id="UP000285378"/>
    </source>
</evidence>
<feature type="transmembrane region" description="Helical" evidence="1">
    <location>
        <begin position="55"/>
        <end position="77"/>
    </location>
</feature>
<protein>
    <submittedName>
        <fullName evidence="2">Uncharacterized protein</fullName>
    </submittedName>
</protein>
<gene>
    <name evidence="2" type="ORF">BK670_12890</name>
</gene>
<keyword evidence="1" id="KW-1133">Transmembrane helix</keyword>
<comment type="caution">
    <text evidence="2">The sequence shown here is derived from an EMBL/GenBank/DDBJ whole genome shotgun (WGS) entry which is preliminary data.</text>
</comment>
<keyword evidence="1" id="KW-0472">Membrane</keyword>
<keyword evidence="1" id="KW-0812">Transmembrane</keyword>
<dbReference type="EMBL" id="MOBX01000013">
    <property type="protein sequence ID" value="RON81073.1"/>
    <property type="molecule type" value="Genomic_DNA"/>
</dbReference>
<evidence type="ECO:0000313" key="2">
    <source>
        <dbReference type="EMBL" id="RON81073.1"/>
    </source>
</evidence>
<proteinExistence type="predicted"/>
<evidence type="ECO:0000256" key="1">
    <source>
        <dbReference type="SAM" id="Phobius"/>
    </source>
</evidence>
<accession>A0A423MCP6</accession>
<reference evidence="2 3" key="1">
    <citation type="submission" date="2016-10" db="EMBL/GenBank/DDBJ databases">
        <title>Comparative genome analysis of multiple Pseudomonas spp. focuses on biocontrol and plant growth promoting traits.</title>
        <authorList>
            <person name="Tao X.-Y."/>
            <person name="Taylor C.G."/>
        </authorList>
    </citation>
    <scope>NUCLEOTIDE SEQUENCE [LARGE SCALE GENOMIC DNA]</scope>
    <source>
        <strain evidence="2 3">28B5</strain>
    </source>
</reference>
<organism evidence="2 3">
    <name type="scientific">Pseudomonas fluorescens</name>
    <dbReference type="NCBI Taxonomy" id="294"/>
    <lineage>
        <taxon>Bacteria</taxon>
        <taxon>Pseudomonadati</taxon>
        <taxon>Pseudomonadota</taxon>
        <taxon>Gammaproteobacteria</taxon>
        <taxon>Pseudomonadales</taxon>
        <taxon>Pseudomonadaceae</taxon>
        <taxon>Pseudomonas</taxon>
    </lineage>
</organism>
<sequence>MVSLGAALLVIGVGLILYVSDMFGYSRSVNAERAQLKSAQLLTKEQRDNRRYYQWAGAGKVVGGLAIAAGLLILAVFA</sequence>
<name>A0A423MCP6_PSEFL</name>